<reference evidence="3" key="1">
    <citation type="journal article" date="2015" name="BMC Genomics">
        <title>Genomic and transcriptomic analysis of the endophytic fungus Pestalotiopsis fici reveals its lifestyle and high potential for synthesis of natural products.</title>
        <authorList>
            <person name="Wang X."/>
            <person name="Zhang X."/>
            <person name="Liu L."/>
            <person name="Xiang M."/>
            <person name="Wang W."/>
            <person name="Sun X."/>
            <person name="Che Y."/>
            <person name="Guo L."/>
            <person name="Liu G."/>
            <person name="Guo L."/>
            <person name="Wang C."/>
            <person name="Yin W.B."/>
            <person name="Stadler M."/>
            <person name="Zhang X."/>
            <person name="Liu X."/>
        </authorList>
    </citation>
    <scope>NUCLEOTIDE SEQUENCE [LARGE SCALE GENOMIC DNA]</scope>
    <source>
        <strain evidence="3">W106-1 / CGMCC3.15140</strain>
    </source>
</reference>
<evidence type="ECO:0000313" key="3">
    <source>
        <dbReference type="Proteomes" id="UP000030651"/>
    </source>
</evidence>
<dbReference type="GeneID" id="19272645"/>
<feature type="domain" description="Heterokaryon incompatibility" evidence="1">
    <location>
        <begin position="50"/>
        <end position="193"/>
    </location>
</feature>
<evidence type="ECO:0000259" key="1">
    <source>
        <dbReference type="Pfam" id="PF06985"/>
    </source>
</evidence>
<sequence length="637" mass="72576">MPEEITFAYQPLSAEAETRIIELQPAPDASFPLQCRIAELCLSNKDLTEYEAISYTWGGQVLSECLYVLGDDGGGQSSVIKITANLRDALQRFRRQDRARRIWADAICIDQRDDSDKAKQIPAMAQIFSGASCVLVWLGCWSEGQRSLADIKKAVRFRSTSDTEIDAHMLNLERSFLDLVQLPWFSRRWIIQEVTLASDVLMVCGSEEVTFLHLLRVMNGLLRHMKPRSSTTIDTALASLLAISQLWKTWVFDSSQEKGLRLFDLLNSFHDSGCADDHDRVFALCNLASDCSVVKNLDEARPLKISLVIDYDQPVGSLYKSVVKQMLGLNPDKSWIRNSDDPRLKEIMIAVLERCDGIHRDGIPAWVPDWRLPQKRVAFFKVFKERDGEIHRNLLARALFSGRLEHLMNGRLMGLVTSVFEPFPKHMDMLEIKNYLQILRISFQSCTNDFSRELPNSTRRLNQYFDLHDSPLYNRADHIHRDSAWCLFLAHISLHWLKSMAPGSVSGNMKLHAPASARNLYRLSLGNTDVDTGSEFCLFYCSVFRGRRLFSFKGDSGVRGIFGVGIGPDHMAADTRFEMNDMAVFWYDDDAYTTLLWNSQAEPAHALVGDVWYSVINQGRTDRIIESLQKYEHSLHG</sequence>
<dbReference type="OrthoDB" id="2157530at2759"/>
<gene>
    <name evidence="2" type="ORF">PFICI_07632</name>
</gene>
<keyword evidence="3" id="KW-1185">Reference proteome</keyword>
<dbReference type="Proteomes" id="UP000030651">
    <property type="component" value="Unassembled WGS sequence"/>
</dbReference>
<accession>W3X1U4</accession>
<dbReference type="KEGG" id="pfy:PFICI_07632"/>
<dbReference type="PANTHER" id="PTHR24148">
    <property type="entry name" value="ANKYRIN REPEAT DOMAIN-CONTAINING PROTEIN 39 HOMOLOG-RELATED"/>
    <property type="match status" value="1"/>
</dbReference>
<dbReference type="EMBL" id="KI912113">
    <property type="protein sequence ID" value="ETS80103.1"/>
    <property type="molecule type" value="Genomic_DNA"/>
</dbReference>
<organism evidence="2 3">
    <name type="scientific">Pestalotiopsis fici (strain W106-1 / CGMCC3.15140)</name>
    <dbReference type="NCBI Taxonomy" id="1229662"/>
    <lineage>
        <taxon>Eukaryota</taxon>
        <taxon>Fungi</taxon>
        <taxon>Dikarya</taxon>
        <taxon>Ascomycota</taxon>
        <taxon>Pezizomycotina</taxon>
        <taxon>Sordariomycetes</taxon>
        <taxon>Xylariomycetidae</taxon>
        <taxon>Amphisphaeriales</taxon>
        <taxon>Sporocadaceae</taxon>
        <taxon>Pestalotiopsis</taxon>
    </lineage>
</organism>
<dbReference type="InterPro" id="IPR052895">
    <property type="entry name" value="HetReg/Transcr_Mod"/>
</dbReference>
<dbReference type="InParanoid" id="W3X1U4"/>
<evidence type="ECO:0000313" key="2">
    <source>
        <dbReference type="EMBL" id="ETS80103.1"/>
    </source>
</evidence>
<dbReference type="PANTHER" id="PTHR24148:SF64">
    <property type="entry name" value="HETEROKARYON INCOMPATIBILITY DOMAIN-CONTAINING PROTEIN"/>
    <property type="match status" value="1"/>
</dbReference>
<dbReference type="Pfam" id="PF06985">
    <property type="entry name" value="HET"/>
    <property type="match status" value="1"/>
</dbReference>
<dbReference type="STRING" id="1229662.W3X1U4"/>
<dbReference type="eggNOG" id="ENOG502T6D3">
    <property type="taxonomic scope" value="Eukaryota"/>
</dbReference>
<dbReference type="InterPro" id="IPR010730">
    <property type="entry name" value="HET"/>
</dbReference>
<dbReference type="HOGENOM" id="CLU_429664_0_0_1"/>
<proteinExistence type="predicted"/>
<dbReference type="RefSeq" id="XP_007834404.1">
    <property type="nucleotide sequence ID" value="XM_007836213.1"/>
</dbReference>
<name>W3X1U4_PESFW</name>
<dbReference type="AlphaFoldDB" id="W3X1U4"/>
<protein>
    <recommendedName>
        <fullName evidence="1">Heterokaryon incompatibility domain-containing protein</fullName>
    </recommendedName>
</protein>